<dbReference type="InterPro" id="IPR036390">
    <property type="entry name" value="WH_DNA-bd_sf"/>
</dbReference>
<dbReference type="SUPFAM" id="SSF46785">
    <property type="entry name" value="Winged helix' DNA-binding domain"/>
    <property type="match status" value="1"/>
</dbReference>
<evidence type="ECO:0000313" key="1">
    <source>
        <dbReference type="EMBL" id="SFS12243.1"/>
    </source>
</evidence>
<protein>
    <submittedName>
        <fullName evidence="1">Transcriptional regulator, ArsR family</fullName>
    </submittedName>
</protein>
<dbReference type="AlphaFoldDB" id="A0A1I6M9E7"/>
<dbReference type="CDD" id="cd00090">
    <property type="entry name" value="HTH_ARSR"/>
    <property type="match status" value="1"/>
</dbReference>
<sequence>MTNDWDPETLFDVLGSEEVRRILALADAEPMSASELADRLDASQPTVYRRVNVCEKYDLLAERSRVDGDGNHYKEYETTLQRICFEVEDGGFDVSISLRHDLVDRFGDFWSDLERGGRDG</sequence>
<dbReference type="InterPro" id="IPR036388">
    <property type="entry name" value="WH-like_DNA-bd_sf"/>
</dbReference>
<dbReference type="Gene3D" id="1.10.10.10">
    <property type="entry name" value="Winged helix-like DNA-binding domain superfamily/Winged helix DNA-binding domain"/>
    <property type="match status" value="1"/>
</dbReference>
<dbReference type="InterPro" id="IPR011991">
    <property type="entry name" value="ArsR-like_HTH"/>
</dbReference>
<dbReference type="Pfam" id="PF12840">
    <property type="entry name" value="HTH_20"/>
    <property type="match status" value="1"/>
</dbReference>
<reference evidence="1 2" key="1">
    <citation type="submission" date="2016-10" db="EMBL/GenBank/DDBJ databases">
        <authorList>
            <person name="de Groot N.N."/>
        </authorList>
    </citation>
    <scope>NUCLEOTIDE SEQUENCE [LARGE SCALE GENOMIC DNA]</scope>
    <source>
        <strain evidence="1 2">CGMCC 1.10457</strain>
    </source>
</reference>
<keyword evidence="2" id="KW-1185">Reference proteome</keyword>
<name>A0A1I6M9E7_9EURY</name>
<evidence type="ECO:0000313" key="2">
    <source>
        <dbReference type="Proteomes" id="UP000199062"/>
    </source>
</evidence>
<dbReference type="EMBL" id="FOZK01000005">
    <property type="protein sequence ID" value="SFS12243.1"/>
    <property type="molecule type" value="Genomic_DNA"/>
</dbReference>
<proteinExistence type="predicted"/>
<dbReference type="RefSeq" id="WP_177227744.1">
    <property type="nucleotide sequence ID" value="NZ_FOZK01000005.1"/>
</dbReference>
<accession>A0A1I6M9E7</accession>
<dbReference type="Proteomes" id="UP000199062">
    <property type="component" value="Unassembled WGS sequence"/>
</dbReference>
<dbReference type="STRING" id="767519.SAMN05216559_4049"/>
<dbReference type="OrthoDB" id="311452at2157"/>
<gene>
    <name evidence="1" type="ORF">SAMN05216559_4049</name>
</gene>
<organism evidence="1 2">
    <name type="scientific">Halomicrobium zhouii</name>
    <dbReference type="NCBI Taxonomy" id="767519"/>
    <lineage>
        <taxon>Archaea</taxon>
        <taxon>Methanobacteriati</taxon>
        <taxon>Methanobacteriota</taxon>
        <taxon>Stenosarchaea group</taxon>
        <taxon>Halobacteria</taxon>
        <taxon>Halobacteriales</taxon>
        <taxon>Haloarculaceae</taxon>
        <taxon>Halomicrobium</taxon>
    </lineage>
</organism>